<accession>A0A9X2FK10</accession>
<evidence type="ECO:0000259" key="3">
    <source>
        <dbReference type="Pfam" id="PF25888"/>
    </source>
</evidence>
<dbReference type="InterPro" id="IPR058660">
    <property type="entry name" value="WHD_DnaB"/>
</dbReference>
<dbReference type="EMBL" id="JAIULA010000008">
    <property type="protein sequence ID" value="MCP0886735.1"/>
    <property type="molecule type" value="Genomic_DNA"/>
</dbReference>
<evidence type="ECO:0000313" key="4">
    <source>
        <dbReference type="EMBL" id="MCP0886735.1"/>
    </source>
</evidence>
<name>A0A9X2FK10_9LACO</name>
<dbReference type="Pfam" id="PF07261">
    <property type="entry name" value="DnaB_2"/>
    <property type="match status" value="1"/>
</dbReference>
<gene>
    <name evidence="4" type="ORF">LB941_05205</name>
</gene>
<dbReference type="Pfam" id="PF25888">
    <property type="entry name" value="WHD_DnaB"/>
    <property type="match status" value="1"/>
</dbReference>
<keyword evidence="5" id="KW-1185">Reference proteome</keyword>
<dbReference type="RefSeq" id="WP_253360071.1">
    <property type="nucleotide sequence ID" value="NZ_JAIULA010000008.1"/>
</dbReference>
<feature type="domain" description="DnaB/C C-terminal" evidence="2">
    <location>
        <begin position="325"/>
        <end position="398"/>
    </location>
</feature>
<feature type="domain" description="Replicative helicase loading/DNA remodeling protein DnaB N-terminal winged helix" evidence="3">
    <location>
        <begin position="28"/>
        <end position="252"/>
    </location>
</feature>
<organism evidence="4 5">
    <name type="scientific">Ligilactobacillus ubinensis</name>
    <dbReference type="NCBI Taxonomy" id="2876789"/>
    <lineage>
        <taxon>Bacteria</taxon>
        <taxon>Bacillati</taxon>
        <taxon>Bacillota</taxon>
        <taxon>Bacilli</taxon>
        <taxon>Lactobacillales</taxon>
        <taxon>Lactobacillaceae</taxon>
        <taxon>Ligilactobacillus</taxon>
    </lineage>
</organism>
<reference evidence="4 5" key="1">
    <citation type="journal article" date="2023" name="Int. J. Syst. Evol. Microbiol.">
        <title>Ligilactobacillus ubinensis sp. nov., a novel species isolated from the wild ferment of a durian fruit (Durio zibethinus).</title>
        <authorList>
            <person name="Heng Y.C."/>
            <person name="Menon N."/>
            <person name="Chen B."/>
            <person name="Loo B.Z.L."/>
            <person name="Wong G.W.J."/>
            <person name="Lim A.C.H."/>
            <person name="Silvaraju S."/>
            <person name="Kittelmann S."/>
        </authorList>
    </citation>
    <scope>NUCLEOTIDE SEQUENCE [LARGE SCALE GENOMIC DNA]</scope>
    <source>
        <strain evidence="4 5">WILCCON 0076</strain>
    </source>
</reference>
<dbReference type="AlphaFoldDB" id="A0A9X2FK10"/>
<protein>
    <submittedName>
        <fullName evidence="4">DnaD domain protein</fullName>
    </submittedName>
</protein>
<evidence type="ECO:0000313" key="5">
    <source>
        <dbReference type="Proteomes" id="UP001139006"/>
    </source>
</evidence>
<evidence type="ECO:0000256" key="1">
    <source>
        <dbReference type="ARBA" id="ARBA00093462"/>
    </source>
</evidence>
<proteinExistence type="inferred from homology"/>
<comment type="similarity">
    <text evidence="1">Belongs to the DnaB/DnaD family.</text>
</comment>
<evidence type="ECO:0000259" key="2">
    <source>
        <dbReference type="Pfam" id="PF07261"/>
    </source>
</evidence>
<comment type="caution">
    <text evidence="4">The sequence shown here is derived from an EMBL/GenBank/DDBJ whole genome shotgun (WGS) entry which is preliminary data.</text>
</comment>
<dbReference type="Proteomes" id="UP001139006">
    <property type="component" value="Unassembled WGS sequence"/>
</dbReference>
<sequence length="464" mass="53682">MIRGDISTQEEGWKDLNIQDGYIITADTRVTSSDIAMALQLYQPLAGVDAFGIYAFFSENVDYQPLLSKRKMHRNLLTNLNLDIRSFYTLRIRLEALGLLRTFFQSDSLGKIYIYEIQKPQMGTAFFADDLLSALLLENVGQWRFDQLKKKFCPPKLMHQKANEITKNLLDVYNLQRDLLFRDKKQLLIQEDEQNELAESLNTDLDKSFLQQLLAKSFVDAKVIVDNYNALKTVHILYGFDELQIVNLLENAMNVTQNKVDFNEFKKLAHKRFEQLHGVSNQAGLIEKNTQLKASKMVDKNSNLSAADMQLVKACEAYLPLEFLEKIKADLHTFPTATEKNLVRNLVKRQVLPNAVINVLIHYLLSDQDKAYFGLSFENTAADWVKKKVMTPQAAIKQVRQFYQQKAKRSRKMNTNYRKQRPIVQKETLPKWATSEYVSEEKPLDENKSIRIAELLNKINDPNK</sequence>
<dbReference type="InterPro" id="IPR006343">
    <property type="entry name" value="DnaB/C_C"/>
</dbReference>